<keyword evidence="3 5" id="KW-1133">Transmembrane helix</keyword>
<proteinExistence type="predicted"/>
<organism evidence="6 7">
    <name type="scientific">Romanomermis culicivorax</name>
    <name type="common">Nematode worm</name>
    <dbReference type="NCBI Taxonomy" id="13658"/>
    <lineage>
        <taxon>Eukaryota</taxon>
        <taxon>Metazoa</taxon>
        <taxon>Ecdysozoa</taxon>
        <taxon>Nematoda</taxon>
        <taxon>Enoplea</taxon>
        <taxon>Dorylaimia</taxon>
        <taxon>Mermithida</taxon>
        <taxon>Mermithoidea</taxon>
        <taxon>Mermithidae</taxon>
        <taxon>Romanomermis</taxon>
    </lineage>
</organism>
<evidence type="ECO:0000313" key="7">
    <source>
        <dbReference type="WBParaSite" id="nRc.2.0.1.t42155-RA"/>
    </source>
</evidence>
<feature type="transmembrane region" description="Helical" evidence="5">
    <location>
        <begin position="46"/>
        <end position="69"/>
    </location>
</feature>
<dbReference type="OMA" id="MNDNTRI"/>
<reference evidence="7" key="1">
    <citation type="submission" date="2022-11" db="UniProtKB">
        <authorList>
            <consortium name="WormBaseParasite"/>
        </authorList>
    </citation>
    <scope>IDENTIFICATION</scope>
</reference>
<keyword evidence="6" id="KW-1185">Reference proteome</keyword>
<sequence length="215" mass="23755">MVFPGGFVCAKNALIALNAFYIFVAIILIISGAYAKAASIIPTLSIAGSIIAPGVCLLMVAILGAFGGVKHHQVALFFYMIVLFVVFLVQFFVAIACLAISNQHIKRGLEHGWQIASNETKCFAERSFDCCHFGEYKSPICPTVSFTFCAMYPIHWQCTTDKDICNEKFFHAAHDSLHTAGGLGLFFSFTEIIGIWLAMRFRNLKDPRANPNLFL</sequence>
<dbReference type="Pfam" id="PF00335">
    <property type="entry name" value="Tetraspanin"/>
    <property type="match status" value="1"/>
</dbReference>
<evidence type="ECO:0000256" key="1">
    <source>
        <dbReference type="ARBA" id="ARBA00004141"/>
    </source>
</evidence>
<dbReference type="InterPro" id="IPR018499">
    <property type="entry name" value="Tetraspanin/Peripherin"/>
</dbReference>
<feature type="transmembrane region" description="Helical" evidence="5">
    <location>
        <begin position="76"/>
        <end position="101"/>
    </location>
</feature>
<dbReference type="AlphaFoldDB" id="A0A915KXB4"/>
<dbReference type="PRINTS" id="PR00259">
    <property type="entry name" value="TMFOUR"/>
</dbReference>
<evidence type="ECO:0000256" key="4">
    <source>
        <dbReference type="ARBA" id="ARBA00023136"/>
    </source>
</evidence>
<evidence type="ECO:0000256" key="5">
    <source>
        <dbReference type="SAM" id="Phobius"/>
    </source>
</evidence>
<dbReference type="Proteomes" id="UP000887565">
    <property type="component" value="Unplaced"/>
</dbReference>
<name>A0A915KXB4_ROMCU</name>
<keyword evidence="4 5" id="KW-0472">Membrane</keyword>
<evidence type="ECO:0000256" key="2">
    <source>
        <dbReference type="ARBA" id="ARBA00022692"/>
    </source>
</evidence>
<comment type="subcellular location">
    <subcellularLocation>
        <location evidence="1">Membrane</location>
        <topology evidence="1">Multi-pass membrane protein</topology>
    </subcellularLocation>
</comment>
<evidence type="ECO:0000313" key="6">
    <source>
        <dbReference type="Proteomes" id="UP000887565"/>
    </source>
</evidence>
<keyword evidence="2 5" id="KW-0812">Transmembrane</keyword>
<dbReference type="WBParaSite" id="nRc.2.0.1.t42155-RA">
    <property type="protein sequence ID" value="nRc.2.0.1.t42155-RA"/>
    <property type="gene ID" value="nRc.2.0.1.g42155"/>
</dbReference>
<evidence type="ECO:0000256" key="3">
    <source>
        <dbReference type="ARBA" id="ARBA00022989"/>
    </source>
</evidence>
<feature type="transmembrane region" description="Helical" evidence="5">
    <location>
        <begin position="177"/>
        <end position="198"/>
    </location>
</feature>
<accession>A0A915KXB4</accession>
<protein>
    <submittedName>
        <fullName evidence="7">Tetraspanin-31</fullName>
    </submittedName>
</protein>
<feature type="transmembrane region" description="Helical" evidence="5">
    <location>
        <begin position="12"/>
        <end position="34"/>
    </location>
</feature>
<dbReference type="GO" id="GO:0016020">
    <property type="term" value="C:membrane"/>
    <property type="evidence" value="ECO:0007669"/>
    <property type="project" value="UniProtKB-SubCell"/>
</dbReference>